<evidence type="ECO:0000259" key="1">
    <source>
        <dbReference type="Pfam" id="PF04187"/>
    </source>
</evidence>
<protein>
    <recommendedName>
        <fullName evidence="1">Haem-binding uptake Tiki superfamily ChaN domain-containing protein</fullName>
    </recommendedName>
</protein>
<feature type="non-terminal residue" evidence="2">
    <location>
        <position position="1"/>
    </location>
</feature>
<dbReference type="EMBL" id="LAZR01023900">
    <property type="protein sequence ID" value="KKL76930.1"/>
    <property type="molecule type" value="Genomic_DNA"/>
</dbReference>
<sequence length="241" mass="27499">NQNKQNPTDYLMGKLRDNDVILLGERHNQGHQLEMVNSFIQRMSKEHPSIILALEISTDEQNRVDYFLETGTGLEEIKFPSHLSSTLYKDLLITARESGVKVLAIDMPPRVFKHTKITRDEYMANTLISEIEETNKAYKIFALVGSIHTIKAPIEWLTADNSYKYLGLLLNKKNPKLKVSSIYQEINKPDSDIDKSLSNFEECIACNIGEPFSLYEGSSLRLLNCKPINIPQAFDGVIYHH</sequence>
<comment type="caution">
    <text evidence="2">The sequence shown here is derived from an EMBL/GenBank/DDBJ whole genome shotgun (WGS) entry which is preliminary data.</text>
</comment>
<dbReference type="SUPFAM" id="SSF159501">
    <property type="entry name" value="EreA/ChaN-like"/>
    <property type="match status" value="1"/>
</dbReference>
<accession>A0A0F9H5M1</accession>
<dbReference type="AlphaFoldDB" id="A0A0F9H5M1"/>
<proteinExistence type="predicted"/>
<feature type="domain" description="Haem-binding uptake Tiki superfamily ChaN" evidence="1">
    <location>
        <begin position="11"/>
        <end position="113"/>
    </location>
</feature>
<name>A0A0F9H5M1_9ZZZZ</name>
<gene>
    <name evidence="2" type="ORF">LCGC14_2039990</name>
</gene>
<dbReference type="InterPro" id="IPR007314">
    <property type="entry name" value="Cofac_haem-bd_dom"/>
</dbReference>
<evidence type="ECO:0000313" key="2">
    <source>
        <dbReference type="EMBL" id="KKL76930.1"/>
    </source>
</evidence>
<organism evidence="2">
    <name type="scientific">marine sediment metagenome</name>
    <dbReference type="NCBI Taxonomy" id="412755"/>
    <lineage>
        <taxon>unclassified sequences</taxon>
        <taxon>metagenomes</taxon>
        <taxon>ecological metagenomes</taxon>
    </lineage>
</organism>
<dbReference type="Gene3D" id="3.40.50.11550">
    <property type="match status" value="1"/>
</dbReference>
<reference evidence="2" key="1">
    <citation type="journal article" date="2015" name="Nature">
        <title>Complex archaea that bridge the gap between prokaryotes and eukaryotes.</title>
        <authorList>
            <person name="Spang A."/>
            <person name="Saw J.H."/>
            <person name="Jorgensen S.L."/>
            <person name="Zaremba-Niedzwiedzka K."/>
            <person name="Martijn J."/>
            <person name="Lind A.E."/>
            <person name="van Eijk R."/>
            <person name="Schleper C."/>
            <person name="Guy L."/>
            <person name="Ettema T.J."/>
        </authorList>
    </citation>
    <scope>NUCLEOTIDE SEQUENCE</scope>
</reference>
<dbReference type="Pfam" id="PF04187">
    <property type="entry name" value="Cofac_haem_bdg"/>
    <property type="match status" value="1"/>
</dbReference>